<dbReference type="EMBL" id="JARGDH010000005">
    <property type="protein sequence ID" value="KAL0266307.1"/>
    <property type="molecule type" value="Genomic_DNA"/>
</dbReference>
<feature type="signal peptide" evidence="5">
    <location>
        <begin position="1"/>
        <end position="19"/>
    </location>
</feature>
<evidence type="ECO:0000256" key="5">
    <source>
        <dbReference type="SAM" id="SignalP"/>
    </source>
</evidence>
<evidence type="ECO:0000256" key="4">
    <source>
        <dbReference type="RuleBase" id="RU004328"/>
    </source>
</evidence>
<dbReference type="InterPro" id="IPR036430">
    <property type="entry name" value="RNase_T2-like_sf"/>
</dbReference>
<accession>A0AAW2H9E0</accession>
<gene>
    <name evidence="6" type="ORF">PYX00_008892</name>
</gene>
<dbReference type="PANTHER" id="PTHR11240:SF22">
    <property type="entry name" value="RIBONUCLEASE T2"/>
    <property type="match status" value="1"/>
</dbReference>
<evidence type="ECO:0000256" key="1">
    <source>
        <dbReference type="ARBA" id="ARBA00007469"/>
    </source>
</evidence>
<dbReference type="Gene3D" id="3.90.730.10">
    <property type="entry name" value="Ribonuclease T2-like"/>
    <property type="match status" value="1"/>
</dbReference>
<feature type="active site" evidence="3">
    <location>
        <position position="120"/>
    </location>
</feature>
<feature type="active site" evidence="3">
    <location>
        <position position="63"/>
    </location>
</feature>
<dbReference type="EMBL" id="JARGDH010000005">
    <property type="protein sequence ID" value="KAL0266308.1"/>
    <property type="molecule type" value="Genomic_DNA"/>
</dbReference>
<keyword evidence="2" id="KW-1015">Disulfide bond</keyword>
<protein>
    <submittedName>
        <fullName evidence="6">Uncharacterized protein</fullName>
    </submittedName>
</protein>
<dbReference type="InterPro" id="IPR001568">
    <property type="entry name" value="RNase_T2-like"/>
</dbReference>
<dbReference type="CDD" id="cd01061">
    <property type="entry name" value="RNase_T2_euk"/>
    <property type="match status" value="1"/>
</dbReference>
<name>A0AAW2H9E0_9NEOP</name>
<dbReference type="GO" id="GO:0033897">
    <property type="term" value="F:ribonuclease T2 activity"/>
    <property type="evidence" value="ECO:0007669"/>
    <property type="project" value="InterPro"/>
</dbReference>
<dbReference type="InterPro" id="IPR033130">
    <property type="entry name" value="RNase_T2_His_AS_2"/>
</dbReference>
<organism evidence="6">
    <name type="scientific">Menopon gallinae</name>
    <name type="common">poultry shaft louse</name>
    <dbReference type="NCBI Taxonomy" id="328185"/>
    <lineage>
        <taxon>Eukaryota</taxon>
        <taxon>Metazoa</taxon>
        <taxon>Ecdysozoa</taxon>
        <taxon>Arthropoda</taxon>
        <taxon>Hexapoda</taxon>
        <taxon>Insecta</taxon>
        <taxon>Pterygota</taxon>
        <taxon>Neoptera</taxon>
        <taxon>Paraneoptera</taxon>
        <taxon>Psocodea</taxon>
        <taxon>Troctomorpha</taxon>
        <taxon>Phthiraptera</taxon>
        <taxon>Amblycera</taxon>
        <taxon>Menoponidae</taxon>
        <taxon>Menopon</taxon>
    </lineage>
</organism>
<keyword evidence="5" id="KW-0732">Signal</keyword>
<dbReference type="GO" id="GO:0003723">
    <property type="term" value="F:RNA binding"/>
    <property type="evidence" value="ECO:0007669"/>
    <property type="project" value="InterPro"/>
</dbReference>
<dbReference type="SUPFAM" id="SSF55895">
    <property type="entry name" value="Ribonuclease Rh-like"/>
    <property type="match status" value="1"/>
</dbReference>
<dbReference type="Pfam" id="PF00445">
    <property type="entry name" value="Ribonuclease_T2"/>
    <property type="match status" value="1"/>
</dbReference>
<dbReference type="InterPro" id="IPR033697">
    <property type="entry name" value="Ribonuclease_T2_eukaryotic"/>
</dbReference>
<sequence length="247" mass="28935">MGTVLCYFAVLALFSVASGTDEMSKHWDYLVFSQKWPVTFCIQQGGPESECLFPKNALDWTIHGVWPTRLDGLGPFYCNTTVKFDVEKVTPIRRKLEEYWPNLEVGKTVESLWQHEWEKHGTCVLDFEPLNTEEKYFQGGLNLYGKYNITWLLEKVKIFPDRRKEYNVQYMTDQIRKVLSKNPDIHCIKRSSNKKFYLFEIRLCLDKELDLIDCDPRFNQNTKYSSSNCPLDVSIMYPKDAEGLHGN</sequence>
<dbReference type="AlphaFoldDB" id="A0AAW2H9E0"/>
<reference evidence="6" key="1">
    <citation type="journal article" date="2024" name="Gigascience">
        <title>Chromosome-level genome of the poultry shaft louse Menopon gallinae provides insight into the host-switching and adaptive evolution of parasitic lice.</title>
        <authorList>
            <person name="Xu Y."/>
            <person name="Ma L."/>
            <person name="Liu S."/>
            <person name="Liang Y."/>
            <person name="Liu Q."/>
            <person name="He Z."/>
            <person name="Tian L."/>
            <person name="Duan Y."/>
            <person name="Cai W."/>
            <person name="Li H."/>
            <person name="Song F."/>
        </authorList>
    </citation>
    <scope>NUCLEOTIDE SEQUENCE</scope>
    <source>
        <strain evidence="6">Cailab_2023a</strain>
    </source>
</reference>
<dbReference type="PROSITE" id="PS00531">
    <property type="entry name" value="RNASE_T2_2"/>
    <property type="match status" value="1"/>
</dbReference>
<comment type="caution">
    <text evidence="6">The sequence shown here is derived from an EMBL/GenBank/DDBJ whole genome shotgun (WGS) entry which is preliminary data.</text>
</comment>
<feature type="active site" evidence="3">
    <location>
        <position position="116"/>
    </location>
</feature>
<evidence type="ECO:0000256" key="2">
    <source>
        <dbReference type="ARBA" id="ARBA00023157"/>
    </source>
</evidence>
<dbReference type="GO" id="GO:0006401">
    <property type="term" value="P:RNA catabolic process"/>
    <property type="evidence" value="ECO:0007669"/>
    <property type="project" value="TreeGrafter"/>
</dbReference>
<evidence type="ECO:0000256" key="3">
    <source>
        <dbReference type="PIRSR" id="PIRSR633697-1"/>
    </source>
</evidence>
<dbReference type="GO" id="GO:0005576">
    <property type="term" value="C:extracellular region"/>
    <property type="evidence" value="ECO:0007669"/>
    <property type="project" value="TreeGrafter"/>
</dbReference>
<dbReference type="PANTHER" id="PTHR11240">
    <property type="entry name" value="RIBONUCLEASE T2"/>
    <property type="match status" value="1"/>
</dbReference>
<comment type="similarity">
    <text evidence="1 4">Belongs to the RNase T2 family.</text>
</comment>
<proteinExistence type="inferred from homology"/>
<feature type="chain" id="PRO_5044476958" evidence="5">
    <location>
        <begin position="20"/>
        <end position="247"/>
    </location>
</feature>
<evidence type="ECO:0000313" key="6">
    <source>
        <dbReference type="EMBL" id="KAL0266308.1"/>
    </source>
</evidence>